<dbReference type="InterPro" id="IPR050426">
    <property type="entry name" value="Glycosyltransferase_28"/>
</dbReference>
<dbReference type="InterPro" id="IPR002213">
    <property type="entry name" value="UDP_glucos_trans"/>
</dbReference>
<dbReference type="Gene3D" id="3.40.50.2000">
    <property type="entry name" value="Glycogen Phosphorylase B"/>
    <property type="match status" value="2"/>
</dbReference>
<evidence type="ECO:0000313" key="1">
    <source>
        <dbReference type="EMBL" id="CAK9022678.1"/>
    </source>
</evidence>
<dbReference type="Pfam" id="PF03033">
    <property type="entry name" value="Glyco_transf_28"/>
    <property type="match status" value="1"/>
</dbReference>
<dbReference type="CDD" id="cd03784">
    <property type="entry name" value="GT1_Gtf-like"/>
    <property type="match status" value="1"/>
</dbReference>
<dbReference type="InterPro" id="IPR010610">
    <property type="entry name" value="EryCIII-like_C"/>
</dbReference>
<dbReference type="Proteomes" id="UP001642464">
    <property type="component" value="Unassembled WGS sequence"/>
</dbReference>
<proteinExistence type="predicted"/>
<organism evidence="1 2">
    <name type="scientific">Durusdinium trenchii</name>
    <dbReference type="NCBI Taxonomy" id="1381693"/>
    <lineage>
        <taxon>Eukaryota</taxon>
        <taxon>Sar</taxon>
        <taxon>Alveolata</taxon>
        <taxon>Dinophyceae</taxon>
        <taxon>Suessiales</taxon>
        <taxon>Symbiodiniaceae</taxon>
        <taxon>Durusdinium</taxon>
    </lineage>
</organism>
<dbReference type="SUPFAM" id="SSF53756">
    <property type="entry name" value="UDP-Glycosyltransferase/glycogen phosphorylase"/>
    <property type="match status" value="1"/>
</dbReference>
<gene>
    <name evidence="1" type="ORF">SCF082_LOCUS15898</name>
</gene>
<evidence type="ECO:0000313" key="2">
    <source>
        <dbReference type="Proteomes" id="UP001642464"/>
    </source>
</evidence>
<accession>A0ABP0K7C0</accession>
<dbReference type="PANTHER" id="PTHR48050">
    <property type="entry name" value="STEROL 3-BETA-GLUCOSYLTRANSFERASE"/>
    <property type="match status" value="1"/>
</dbReference>
<protein>
    <submittedName>
        <fullName evidence="1">Sterol 3-beta-glucosyltransferase (Autophagy-related protein 26) (Peroxisome degradation protein 3) (Pexophagy zeocin-resistant mutant protein 4) (UDP-glycosyltransferase 51)</fullName>
    </submittedName>
</protein>
<dbReference type="Pfam" id="PF06722">
    <property type="entry name" value="EryCIII-like_C"/>
    <property type="match status" value="1"/>
</dbReference>
<dbReference type="InterPro" id="IPR004276">
    <property type="entry name" value="GlycoTrans_28_N"/>
</dbReference>
<dbReference type="EMBL" id="CAXAMM010010224">
    <property type="protein sequence ID" value="CAK9022678.1"/>
    <property type="molecule type" value="Genomic_DNA"/>
</dbReference>
<keyword evidence="2" id="KW-1185">Reference proteome</keyword>
<reference evidence="1 2" key="1">
    <citation type="submission" date="2024-02" db="EMBL/GenBank/DDBJ databases">
        <authorList>
            <person name="Chen Y."/>
            <person name="Shah S."/>
            <person name="Dougan E. K."/>
            <person name="Thang M."/>
            <person name="Chan C."/>
        </authorList>
    </citation>
    <scope>NUCLEOTIDE SEQUENCE [LARGE SCALE GENOMIC DNA]</scope>
</reference>
<name>A0ABP0K7C0_9DINO</name>
<sequence length="428" mass="48065">MKCAFCNVGTRGDLQPLVALALGFRAKGWEVLLISEERGRALAEEFGLEFRAVAGDSCGIVFEEEHAEMLAKGKLMKMIQESERRKKTWYDQTLKDWVETTRDVHLLVSGPLAYTETYCIAEKLGVPWIPVLYGPYYPTRDFPNPFVMESNWFGWLNLLSFNFLYWALWQRQVSEVNAFRADLGLEPFPSFAHRRGLFSIIEEKELLVIGGFHEVVIPTLKVPADWPSHFFFPNFLFVPRTPKESLDPKLQDFMRKSSGKLIYLGLGSMPAPRPNELMELAEKIVNALQVKAVLCAGWSNVKTSEEEEEILVVKSCPHDLLFPACQVILHHAGAGTCAAALRSGVPSVCLPVILDQFPNAKQLAMLGVAPPAIPFKDVPSSHDAVLEAMRRALESAEMRDKAKEVARKLDESDGATQCVEKILQTYFS</sequence>
<comment type="caution">
    <text evidence="1">The sequence shown here is derived from an EMBL/GenBank/DDBJ whole genome shotgun (WGS) entry which is preliminary data.</text>
</comment>
<dbReference type="PANTHER" id="PTHR48050:SF13">
    <property type="entry name" value="STEROL 3-BETA-GLUCOSYLTRANSFERASE UGT80A2"/>
    <property type="match status" value="1"/>
</dbReference>